<name>A0AA97CUA0_9ACTN</name>
<gene>
    <name evidence="1" type="ORF">MP11Mi_16120</name>
</gene>
<sequence>MNQTDRLPCIVPDCGRLRMQRRRYCGSCYGRLRRYGDPMHRPGPRIVADLSGRRIGTLTVEHYDRVARSWLCLCECGKRRLLRTEHLNRPGHHSCGDKRHRRKAIVGYIAAHERVHSDRGRAAEHPCAAIACGNMAAQWAYDHSDPDELSDAHHGPFSLDVGRYRPLCHSCHTSADHARQLHLGGLQLPLWTANDQS</sequence>
<accession>A0AA97CUA0</accession>
<evidence type="ECO:0000313" key="1">
    <source>
        <dbReference type="EMBL" id="WOC12524.1"/>
    </source>
</evidence>
<protein>
    <submittedName>
        <fullName evidence="1">Uncharacterized protein</fullName>
    </submittedName>
</protein>
<reference evidence="1" key="1">
    <citation type="submission" date="2023-06" db="EMBL/GenBank/DDBJ databases">
        <title>Gordonia sp. nov. and Pseudochrobactrum sp. nov., two species isolated from the burying beetle Nicrophorus vespilloides.</title>
        <authorList>
            <person name="Poehlein A."/>
            <person name="Guzman J."/>
            <person name="Daniel R."/>
            <person name="Vilcinskas A."/>
        </authorList>
    </citation>
    <scope>NUCLEOTIDE SEQUENCE</scope>
    <source>
        <strain evidence="1">MP11Mi</strain>
    </source>
</reference>
<dbReference type="EMBL" id="CP128986">
    <property type="protein sequence ID" value="WOC12524.1"/>
    <property type="molecule type" value="Genomic_DNA"/>
</dbReference>
<dbReference type="AlphaFoldDB" id="A0AA97CUA0"/>
<organism evidence="1">
    <name type="scientific">Gordonia sp. MP11Mi</name>
    <dbReference type="NCBI Taxonomy" id="3022769"/>
    <lineage>
        <taxon>Bacteria</taxon>
        <taxon>Bacillati</taxon>
        <taxon>Actinomycetota</taxon>
        <taxon>Actinomycetes</taxon>
        <taxon>Mycobacteriales</taxon>
        <taxon>Gordoniaceae</taxon>
        <taxon>Gordonia</taxon>
    </lineage>
</organism>
<proteinExistence type="predicted"/>